<dbReference type="Pfam" id="PF01475">
    <property type="entry name" value="FUR"/>
    <property type="match status" value="1"/>
</dbReference>
<sequence length="78" mass="8774">MSNEQIITALREKGMRITKQRELVAGIIADNDGVSCKDICCMVRSKDRSIGVATVYRMIKVLEDIGVVERIDIIKHQV</sequence>
<accession>A0A1M5PS74</accession>
<proteinExistence type="predicted"/>
<dbReference type="RefSeq" id="WP_073384598.1">
    <property type="nucleotide sequence ID" value="NZ_FQXK01000003.1"/>
</dbReference>
<dbReference type="STRING" id="1121131.SAMN02745229_00080"/>
<name>A0A1M5PS74_BUTFI</name>
<gene>
    <name evidence="1" type="ORF">SAMN02745229_00080</name>
</gene>
<dbReference type="AlphaFoldDB" id="A0A1M5PS74"/>
<dbReference type="InterPro" id="IPR036388">
    <property type="entry name" value="WH-like_DNA-bd_sf"/>
</dbReference>
<evidence type="ECO:0000313" key="1">
    <source>
        <dbReference type="EMBL" id="SHH04608.1"/>
    </source>
</evidence>
<dbReference type="GeneID" id="89509182"/>
<dbReference type="Proteomes" id="UP000184278">
    <property type="component" value="Unassembled WGS sequence"/>
</dbReference>
<dbReference type="InterPro" id="IPR036390">
    <property type="entry name" value="WH_DNA-bd_sf"/>
</dbReference>
<keyword evidence="2" id="KW-1185">Reference proteome</keyword>
<organism evidence="1 2">
    <name type="scientific">Butyrivibrio fibrisolvens DSM 3071</name>
    <dbReference type="NCBI Taxonomy" id="1121131"/>
    <lineage>
        <taxon>Bacteria</taxon>
        <taxon>Bacillati</taxon>
        <taxon>Bacillota</taxon>
        <taxon>Clostridia</taxon>
        <taxon>Lachnospirales</taxon>
        <taxon>Lachnospiraceae</taxon>
        <taxon>Butyrivibrio</taxon>
    </lineage>
</organism>
<dbReference type="Gene3D" id="1.10.10.10">
    <property type="entry name" value="Winged helix-like DNA-binding domain superfamily/Winged helix DNA-binding domain"/>
    <property type="match status" value="1"/>
</dbReference>
<dbReference type="OrthoDB" id="8659436at2"/>
<evidence type="ECO:0000313" key="2">
    <source>
        <dbReference type="Proteomes" id="UP000184278"/>
    </source>
</evidence>
<reference evidence="2" key="1">
    <citation type="submission" date="2016-11" db="EMBL/GenBank/DDBJ databases">
        <authorList>
            <person name="Varghese N."/>
            <person name="Submissions S."/>
        </authorList>
    </citation>
    <scope>NUCLEOTIDE SEQUENCE [LARGE SCALE GENOMIC DNA]</scope>
    <source>
        <strain evidence="2">DSM 3071</strain>
    </source>
</reference>
<dbReference type="InterPro" id="IPR002481">
    <property type="entry name" value="FUR"/>
</dbReference>
<protein>
    <submittedName>
        <fullName evidence="1">Fur family transcriptional regulator, ferric uptake regulator</fullName>
    </submittedName>
</protein>
<dbReference type="SUPFAM" id="SSF46785">
    <property type="entry name" value="Winged helix' DNA-binding domain"/>
    <property type="match status" value="1"/>
</dbReference>
<dbReference type="GO" id="GO:0003700">
    <property type="term" value="F:DNA-binding transcription factor activity"/>
    <property type="evidence" value="ECO:0007669"/>
    <property type="project" value="InterPro"/>
</dbReference>
<dbReference type="EMBL" id="FQXK01000003">
    <property type="protein sequence ID" value="SHH04608.1"/>
    <property type="molecule type" value="Genomic_DNA"/>
</dbReference>